<accession>A0A1X7BS01</accession>
<name>A0A1X7BS01_9RHOB</name>
<reference evidence="1 2" key="1">
    <citation type="submission" date="2017-03" db="EMBL/GenBank/DDBJ databases">
        <authorList>
            <person name="Afonso C.L."/>
            <person name="Miller P.J."/>
            <person name="Scott M.A."/>
            <person name="Spackman E."/>
            <person name="Goraichik I."/>
            <person name="Dimitrov K.M."/>
            <person name="Suarez D.L."/>
            <person name="Swayne D.E."/>
        </authorList>
    </citation>
    <scope>NUCLEOTIDE SEQUENCE [LARGE SCALE GENOMIC DNA]</scope>
    <source>
        <strain evidence="1 2">CECT 7745</strain>
    </source>
</reference>
<evidence type="ECO:0000313" key="2">
    <source>
        <dbReference type="Proteomes" id="UP000193224"/>
    </source>
</evidence>
<organism evidence="1 2">
    <name type="scientific">Roseovarius aestuarii</name>
    <dbReference type="NCBI Taxonomy" id="475083"/>
    <lineage>
        <taxon>Bacteria</taxon>
        <taxon>Pseudomonadati</taxon>
        <taxon>Pseudomonadota</taxon>
        <taxon>Alphaproteobacteria</taxon>
        <taxon>Rhodobacterales</taxon>
        <taxon>Roseobacteraceae</taxon>
        <taxon>Roseovarius</taxon>
    </lineage>
</organism>
<keyword evidence="2" id="KW-1185">Reference proteome</keyword>
<protein>
    <submittedName>
        <fullName evidence="1">Uncharacterized protein</fullName>
    </submittedName>
</protein>
<sequence length="74" mass="8004">MQKKTPDGKQTPPIKRRCHRCHGSGRAPCEICGGKGEVPQGKDAYGNQKTGRCSGCFGSRTRRCATCNGEGFFL</sequence>
<dbReference type="Proteomes" id="UP000193224">
    <property type="component" value="Unassembled WGS sequence"/>
</dbReference>
<gene>
    <name evidence="1" type="ORF">ROA7745_02169</name>
</gene>
<dbReference type="AlphaFoldDB" id="A0A1X7BS01"/>
<proteinExistence type="predicted"/>
<evidence type="ECO:0000313" key="1">
    <source>
        <dbReference type="EMBL" id="SMC12344.1"/>
    </source>
</evidence>
<dbReference type="SUPFAM" id="SSF57938">
    <property type="entry name" value="DnaJ/Hsp40 cysteine-rich domain"/>
    <property type="match status" value="1"/>
</dbReference>
<dbReference type="EMBL" id="FWXB01000007">
    <property type="protein sequence ID" value="SMC12344.1"/>
    <property type="molecule type" value="Genomic_DNA"/>
</dbReference>
<dbReference type="InterPro" id="IPR036410">
    <property type="entry name" value="HSP_DnaJ_Cys-rich_dom_sf"/>
</dbReference>